<gene>
    <name evidence="1" type="ORF">NCTC12993_04958</name>
</gene>
<sequence>MALAQLPGENQICDGGTRRATAPAACWTNIDWPSLVARPASAPRCLICGTAIFTAIQFGLLGPPVNVVTL</sequence>
<dbReference type="AlphaFoldDB" id="A0A485BPD1"/>
<reference evidence="1 2" key="1">
    <citation type="submission" date="2019-03" db="EMBL/GenBank/DDBJ databases">
        <authorList>
            <consortium name="Pathogen Informatics"/>
        </authorList>
    </citation>
    <scope>NUCLEOTIDE SEQUENCE [LARGE SCALE GENOMIC DNA]</scope>
    <source>
        <strain evidence="1 2">NCTC12993</strain>
    </source>
</reference>
<protein>
    <submittedName>
        <fullName evidence="1">Uncharacterized protein</fullName>
    </submittedName>
</protein>
<dbReference type="EMBL" id="CAADJD010000022">
    <property type="protein sequence ID" value="VFS73448.1"/>
    <property type="molecule type" value="Genomic_DNA"/>
</dbReference>
<proteinExistence type="predicted"/>
<evidence type="ECO:0000313" key="1">
    <source>
        <dbReference type="EMBL" id="VFS73448.1"/>
    </source>
</evidence>
<accession>A0A485BPD1</accession>
<evidence type="ECO:0000313" key="2">
    <source>
        <dbReference type="Proteomes" id="UP000401081"/>
    </source>
</evidence>
<keyword evidence="2" id="KW-1185">Reference proteome</keyword>
<dbReference type="Proteomes" id="UP000401081">
    <property type="component" value="Unassembled WGS sequence"/>
</dbReference>
<name>A0A485BPD1_KLUCR</name>
<organism evidence="1 2">
    <name type="scientific">Kluyvera cryocrescens</name>
    <name type="common">Kluyvera citrophila</name>
    <dbReference type="NCBI Taxonomy" id="580"/>
    <lineage>
        <taxon>Bacteria</taxon>
        <taxon>Pseudomonadati</taxon>
        <taxon>Pseudomonadota</taxon>
        <taxon>Gammaproteobacteria</taxon>
        <taxon>Enterobacterales</taxon>
        <taxon>Enterobacteriaceae</taxon>
        <taxon>Kluyvera</taxon>
    </lineage>
</organism>